<keyword evidence="9" id="KW-1185">Reference proteome</keyword>
<evidence type="ECO:0000256" key="1">
    <source>
        <dbReference type="ARBA" id="ARBA00004651"/>
    </source>
</evidence>
<feature type="transmembrane region" description="Helical" evidence="7">
    <location>
        <begin position="369"/>
        <end position="390"/>
    </location>
</feature>
<dbReference type="EMBL" id="FPBD01000007">
    <property type="protein sequence ID" value="SFU06069.1"/>
    <property type="molecule type" value="Genomic_DNA"/>
</dbReference>
<accession>A0A1I7D312</accession>
<evidence type="ECO:0000256" key="4">
    <source>
        <dbReference type="ARBA" id="ARBA00022692"/>
    </source>
</evidence>
<dbReference type="PANTHER" id="PTHR30106">
    <property type="entry name" value="INNER MEMBRANE PROTEIN YEIH-RELATED"/>
    <property type="match status" value="1"/>
</dbReference>
<evidence type="ECO:0000256" key="6">
    <source>
        <dbReference type="ARBA" id="ARBA00023136"/>
    </source>
</evidence>
<keyword evidence="5 7" id="KW-1133">Transmembrane helix</keyword>
<evidence type="ECO:0000256" key="7">
    <source>
        <dbReference type="SAM" id="Phobius"/>
    </source>
</evidence>
<organism evidence="8 9">
    <name type="scientific">Pseudovibrio denitrificans</name>
    <dbReference type="NCBI Taxonomy" id="258256"/>
    <lineage>
        <taxon>Bacteria</taxon>
        <taxon>Pseudomonadati</taxon>
        <taxon>Pseudomonadota</taxon>
        <taxon>Alphaproteobacteria</taxon>
        <taxon>Hyphomicrobiales</taxon>
        <taxon>Stappiaceae</taxon>
        <taxon>Pseudovibrio</taxon>
    </lineage>
</organism>
<feature type="transmembrane region" description="Helical" evidence="7">
    <location>
        <begin position="173"/>
        <end position="195"/>
    </location>
</feature>
<feature type="transmembrane region" description="Helical" evidence="7">
    <location>
        <begin position="145"/>
        <end position="166"/>
    </location>
</feature>
<feature type="transmembrane region" description="Helical" evidence="7">
    <location>
        <begin position="272"/>
        <end position="290"/>
    </location>
</feature>
<feature type="transmembrane region" description="Helical" evidence="7">
    <location>
        <begin position="335"/>
        <end position="357"/>
    </location>
</feature>
<evidence type="ECO:0000313" key="8">
    <source>
        <dbReference type="EMBL" id="SFU06069.1"/>
    </source>
</evidence>
<evidence type="ECO:0000256" key="3">
    <source>
        <dbReference type="ARBA" id="ARBA00022475"/>
    </source>
</evidence>
<dbReference type="Proteomes" id="UP000183371">
    <property type="component" value="Unassembled WGS sequence"/>
</dbReference>
<keyword evidence="3" id="KW-1003">Cell membrane</keyword>
<proteinExistence type="inferred from homology"/>
<comment type="subcellular location">
    <subcellularLocation>
        <location evidence="1">Cell membrane</location>
        <topology evidence="1">Multi-pass membrane protein</topology>
    </subcellularLocation>
</comment>
<dbReference type="GO" id="GO:0005886">
    <property type="term" value="C:plasma membrane"/>
    <property type="evidence" value="ECO:0007669"/>
    <property type="project" value="UniProtKB-SubCell"/>
</dbReference>
<keyword evidence="4 7" id="KW-0812">Transmembrane</keyword>
<dbReference type="PANTHER" id="PTHR30106:SF2">
    <property type="entry name" value="UPF0324 INNER MEMBRANE PROTEIN YEIH"/>
    <property type="match status" value="1"/>
</dbReference>
<sequence length="391" mass="41751">MGCGCFFGWRNHFPMLDPYAVPRVSNWRHGDIARVRFMPADSSLPDQPEGSGPFFSRWMKEGREIIPGLIIATVIAIAARYISEHQGGPVMLYALLIGMAVHSIYEDGNCQAGLSFAAKKVLRLGVILLGLRVSFAQILELGWQTLALVILSVLAMLFVGLIVARLLGRSASFGLLTGGAVGICGASAALAISSVLPSSKENEQNTLFTVIAVTALSTLAMILYPSIGQMFGLNDVQLGIFFGATIHDVAQVVGAGFAVSDSAGEIGTVVKLMRVMMLLPVIFIISLWSAKWLHTKGKATTATLEAKAPVPYFAFGFAALVVVNSLGWIPETPRLILVDASTWCLVIAISALGVMTTLKTLVSLGHQHLFVIVAETLLLLGGIILAIKYLL</sequence>
<feature type="transmembrane region" description="Helical" evidence="7">
    <location>
        <begin position="65"/>
        <end position="82"/>
    </location>
</feature>
<evidence type="ECO:0000313" key="9">
    <source>
        <dbReference type="Proteomes" id="UP000183371"/>
    </source>
</evidence>
<protein>
    <submittedName>
        <fullName evidence="8">Conserved hypothetical integral membrane protein</fullName>
    </submittedName>
</protein>
<feature type="transmembrane region" description="Helical" evidence="7">
    <location>
        <begin position="239"/>
        <end position="260"/>
    </location>
</feature>
<gene>
    <name evidence="8" type="ORF">SAMN05444141_107232</name>
</gene>
<dbReference type="AlphaFoldDB" id="A0A1I7D312"/>
<dbReference type="InterPro" id="IPR018383">
    <property type="entry name" value="UPF0324_pro"/>
</dbReference>
<evidence type="ECO:0000256" key="5">
    <source>
        <dbReference type="ARBA" id="ARBA00022989"/>
    </source>
</evidence>
<comment type="similarity">
    <text evidence="2">Belongs to the UPF0324 family.</text>
</comment>
<feature type="transmembrane region" description="Helical" evidence="7">
    <location>
        <begin position="207"/>
        <end position="227"/>
    </location>
</feature>
<dbReference type="Pfam" id="PF03601">
    <property type="entry name" value="Cons_hypoth698"/>
    <property type="match status" value="1"/>
</dbReference>
<name>A0A1I7D312_9HYPH</name>
<feature type="transmembrane region" description="Helical" evidence="7">
    <location>
        <begin position="310"/>
        <end position="329"/>
    </location>
</feature>
<reference evidence="9" key="1">
    <citation type="submission" date="2016-10" db="EMBL/GenBank/DDBJ databases">
        <authorList>
            <person name="Varghese N."/>
            <person name="Submissions S."/>
        </authorList>
    </citation>
    <scope>NUCLEOTIDE SEQUENCE [LARGE SCALE GENOMIC DNA]</scope>
    <source>
        <strain evidence="9">DSM 17465</strain>
    </source>
</reference>
<evidence type="ECO:0000256" key="2">
    <source>
        <dbReference type="ARBA" id="ARBA00007977"/>
    </source>
</evidence>
<keyword evidence="6 7" id="KW-0472">Membrane</keyword>